<feature type="transmembrane region" description="Helical" evidence="1">
    <location>
        <begin position="91"/>
        <end position="110"/>
    </location>
</feature>
<evidence type="ECO:0000313" key="3">
    <source>
        <dbReference type="Proteomes" id="UP000077667"/>
    </source>
</evidence>
<dbReference type="OrthoDB" id="189831at2"/>
<keyword evidence="2" id="KW-0645">Protease</keyword>
<dbReference type="GO" id="GO:0008233">
    <property type="term" value="F:peptidase activity"/>
    <property type="evidence" value="ECO:0007669"/>
    <property type="project" value="UniProtKB-KW"/>
</dbReference>
<dbReference type="Proteomes" id="UP000077667">
    <property type="component" value="Chromosome"/>
</dbReference>
<feature type="transmembrane region" description="Helical" evidence="1">
    <location>
        <begin position="67"/>
        <end position="85"/>
    </location>
</feature>
<dbReference type="STRING" id="1176587.A8C56_07220"/>
<dbReference type="AlphaFoldDB" id="A0A1A9HZH4"/>
<dbReference type="GO" id="GO:0006508">
    <property type="term" value="P:proteolysis"/>
    <property type="evidence" value="ECO:0007669"/>
    <property type="project" value="UniProtKB-KW"/>
</dbReference>
<dbReference type="KEGG" id="nia:A8C56_07220"/>
<dbReference type="EMBL" id="CP015772">
    <property type="protein sequence ID" value="ANH80798.1"/>
    <property type="molecule type" value="Genomic_DNA"/>
</dbReference>
<dbReference type="Gene3D" id="2.40.50.140">
    <property type="entry name" value="Nucleic acid-binding proteins"/>
    <property type="match status" value="1"/>
</dbReference>
<name>A0A1A9HZH4_9BACT</name>
<gene>
    <name evidence="2" type="ORF">A8C56_07220</name>
</gene>
<keyword evidence="1" id="KW-0472">Membrane</keyword>
<accession>A0A1A9HZH4</accession>
<keyword evidence="2" id="KW-0378">Hydrolase</keyword>
<evidence type="ECO:0000313" key="2">
    <source>
        <dbReference type="EMBL" id="ANH80798.1"/>
    </source>
</evidence>
<sequence length="189" mass="20835">MNTFLEGLPPLLQGFWWVAIITSCIFLIQTILTFAGTHHDMDGINADFSGDLSGVHAPFQMFSLRNLINFLMGFGWTGVAFFNSISNKATLIALAVLVGIFFVILFFFIIRQLMKLTEDNTFRIETLIGRSGMVYLNIPGSRSGVGKIQISSDTTSHELPAMTEGDALPSGTLIKVVRIEDRTLIVTKA</sequence>
<feature type="transmembrane region" description="Helical" evidence="1">
    <location>
        <begin position="15"/>
        <end position="35"/>
    </location>
</feature>
<evidence type="ECO:0000256" key="1">
    <source>
        <dbReference type="SAM" id="Phobius"/>
    </source>
</evidence>
<protein>
    <submittedName>
        <fullName evidence="2">Serine protease</fullName>
    </submittedName>
</protein>
<keyword evidence="3" id="KW-1185">Reference proteome</keyword>
<proteinExistence type="predicted"/>
<dbReference type="RefSeq" id="WP_067753896.1">
    <property type="nucleotide sequence ID" value="NZ_CP015772.1"/>
</dbReference>
<organism evidence="2 3">
    <name type="scientific">Niabella ginsenosidivorans</name>
    <dbReference type="NCBI Taxonomy" id="1176587"/>
    <lineage>
        <taxon>Bacteria</taxon>
        <taxon>Pseudomonadati</taxon>
        <taxon>Bacteroidota</taxon>
        <taxon>Chitinophagia</taxon>
        <taxon>Chitinophagales</taxon>
        <taxon>Chitinophagaceae</taxon>
        <taxon>Niabella</taxon>
    </lineage>
</organism>
<dbReference type="InterPro" id="IPR012340">
    <property type="entry name" value="NA-bd_OB-fold"/>
</dbReference>
<keyword evidence="1" id="KW-0812">Transmembrane</keyword>
<reference evidence="2 3" key="1">
    <citation type="submission" date="2016-05" db="EMBL/GenBank/DDBJ databases">
        <title>Niabella ginsenosidivorans BS26 whole genome sequencing.</title>
        <authorList>
            <person name="Im W.T."/>
            <person name="Siddiqi M.Z."/>
        </authorList>
    </citation>
    <scope>NUCLEOTIDE SEQUENCE [LARGE SCALE GENOMIC DNA]</scope>
    <source>
        <strain evidence="2 3">BS26</strain>
    </source>
</reference>
<keyword evidence="1" id="KW-1133">Transmembrane helix</keyword>